<dbReference type="InterPro" id="IPR025799">
    <property type="entry name" value="Arg_MeTrfase"/>
</dbReference>
<keyword evidence="1 4" id="KW-0489">Methyltransferase</keyword>
<dbReference type="GO" id="GO:0032259">
    <property type="term" value="P:methylation"/>
    <property type="evidence" value="ECO:0007669"/>
    <property type="project" value="UniProtKB-KW"/>
</dbReference>
<organism evidence="6 7">
    <name type="scientific">Paramecium sonneborni</name>
    <dbReference type="NCBI Taxonomy" id="65129"/>
    <lineage>
        <taxon>Eukaryota</taxon>
        <taxon>Sar</taxon>
        <taxon>Alveolata</taxon>
        <taxon>Ciliophora</taxon>
        <taxon>Intramacronucleata</taxon>
        <taxon>Oligohymenophorea</taxon>
        <taxon>Peniculida</taxon>
        <taxon>Parameciidae</taxon>
        <taxon>Paramecium</taxon>
    </lineage>
</organism>
<dbReference type="Proteomes" id="UP000692954">
    <property type="component" value="Unassembled WGS sequence"/>
</dbReference>
<dbReference type="FunFam" id="2.70.160.11:FF:000040">
    <property type="entry name" value="Protein arginine N-methyltransferase-related protein"/>
    <property type="match status" value="1"/>
</dbReference>
<dbReference type="EMBL" id="CAJJDN010000043">
    <property type="protein sequence ID" value="CAD8082327.1"/>
    <property type="molecule type" value="Genomic_DNA"/>
</dbReference>
<dbReference type="AlphaFoldDB" id="A0A8S1MMQ4"/>
<keyword evidence="3 4" id="KW-0949">S-adenosyl-L-methionine</keyword>
<reference evidence="6" key="1">
    <citation type="submission" date="2021-01" db="EMBL/GenBank/DDBJ databases">
        <authorList>
            <consortium name="Genoscope - CEA"/>
            <person name="William W."/>
        </authorList>
    </citation>
    <scope>NUCLEOTIDE SEQUENCE</scope>
</reference>
<dbReference type="PROSITE" id="PS51678">
    <property type="entry name" value="SAM_MT_PRMT"/>
    <property type="match status" value="1"/>
</dbReference>
<accession>A0A8S1MMQ4</accession>
<dbReference type="GO" id="GO:0016274">
    <property type="term" value="F:protein-arginine N-methyltransferase activity"/>
    <property type="evidence" value="ECO:0007669"/>
    <property type="project" value="InterPro"/>
</dbReference>
<dbReference type="Pfam" id="PF22528">
    <property type="entry name" value="PRMT_C"/>
    <property type="match status" value="1"/>
</dbReference>
<name>A0A8S1MMQ4_9CILI</name>
<comment type="caution">
    <text evidence="6">The sequence shown here is derived from an EMBL/GenBank/DDBJ whole genome shotgun (WGS) entry which is preliminary data.</text>
</comment>
<dbReference type="PANTHER" id="PTHR11006">
    <property type="entry name" value="PROTEIN ARGININE N-METHYLTRANSFERASE"/>
    <property type="match status" value="1"/>
</dbReference>
<evidence type="ECO:0000256" key="2">
    <source>
        <dbReference type="ARBA" id="ARBA00022679"/>
    </source>
</evidence>
<evidence type="ECO:0000313" key="7">
    <source>
        <dbReference type="Proteomes" id="UP000692954"/>
    </source>
</evidence>
<dbReference type="GO" id="GO:0042054">
    <property type="term" value="F:histone methyltransferase activity"/>
    <property type="evidence" value="ECO:0007669"/>
    <property type="project" value="TreeGrafter"/>
</dbReference>
<dbReference type="InterPro" id="IPR055135">
    <property type="entry name" value="PRMT_dom"/>
</dbReference>
<evidence type="ECO:0000256" key="4">
    <source>
        <dbReference type="PROSITE-ProRule" id="PRU01015"/>
    </source>
</evidence>
<evidence type="ECO:0000256" key="1">
    <source>
        <dbReference type="ARBA" id="ARBA00022603"/>
    </source>
</evidence>
<feature type="domain" description="Protein arginine N-methyltransferase" evidence="5">
    <location>
        <begin position="135"/>
        <end position="278"/>
    </location>
</feature>
<gene>
    <name evidence="6" type="ORF">PSON_ATCC_30995.1.T0430135</name>
</gene>
<dbReference type="PANTHER" id="PTHR11006:SF53">
    <property type="entry name" value="PROTEIN ARGININE N-METHYLTRANSFERASE 3"/>
    <property type="match status" value="1"/>
</dbReference>
<keyword evidence="2 4" id="KW-0808">Transferase</keyword>
<protein>
    <recommendedName>
        <fullName evidence="5">Protein arginine N-methyltransferase domain-containing protein</fullName>
    </recommendedName>
</protein>
<dbReference type="OrthoDB" id="283073at2759"/>
<evidence type="ECO:0000259" key="5">
    <source>
        <dbReference type="Pfam" id="PF22528"/>
    </source>
</evidence>
<evidence type="ECO:0000313" key="6">
    <source>
        <dbReference type="EMBL" id="CAD8082327.1"/>
    </source>
</evidence>
<sequence length="305" mass="35633">MDCNNFLNDEDILKDQDRIQPFINAITRNKHLFKDKVILDLNAGLGLIPILLIRSGAKHVYAMKSHDHANKILESNQINNVTLHKKAIKEVELDCKVDIIISAWMGNMLFYRGNIQELIQARDKYLNQDGLVLPDKGQLYLQSIEDGEYRDQKLTFWDSVYGVNMKWMKQWIKHEPLLESIRKDQLNSDPVLIYEVDLMKCTFEDLSFSNSYQVQINRQDFVTGVIIWMKYSFTFTHLPINVIMGPTKSPFWKPVIFYFNDEIPASKGEKLKGSFAIKFVQDDLILIKLSAHTKQYHQIQSFRLN</sequence>
<proteinExistence type="predicted"/>
<dbReference type="GO" id="GO:0005634">
    <property type="term" value="C:nucleus"/>
    <property type="evidence" value="ECO:0007669"/>
    <property type="project" value="TreeGrafter"/>
</dbReference>
<evidence type="ECO:0000256" key="3">
    <source>
        <dbReference type="ARBA" id="ARBA00022691"/>
    </source>
</evidence>
<keyword evidence="7" id="KW-1185">Reference proteome</keyword>